<proteinExistence type="predicted"/>
<sequence length="424" mass="49580">MQNETEEEGTNRLQKRKQDQTTETVDERARILEILRALFHTASANENDQESHEQLSMYVDPTVDISVPEADEDSESVHEAEGPEVSRNEYLHEGGWQNVDNPLHELEFVQNEMHSFHLDQEHLEHRQCTMCKEAWPTRQNLASEVYICYRCKRDKKSPKKFSAENDMDPGIVPEQLRGLTQQRQRTEGAAIQDAVNEVDPLDWPSTEGNLVNEFKTDGLATMAFPTLFPYGKGDPTNRARQHGITLTEAFKHLMKFAERLADGKFEWRFASHPRFPYWALNMKQRHQLLSQANVYLRQHPADANMTMEELKQMVNSMSANQMVNRLQRYVSKVQGTNQYWYQRLQELLALIEQKGCPTFFFTFSAADMHWPDLQRLLQNDEGASRSERAQAVIDNPHLTDWFFMQRLQEFVRHWLNGVLDAEWH</sequence>
<dbReference type="OrthoDB" id="3254930at2759"/>
<gene>
    <name evidence="3" type="ORF">PACLA_8A039478</name>
</gene>
<reference evidence="3" key="1">
    <citation type="submission" date="2020-04" db="EMBL/GenBank/DDBJ databases">
        <authorList>
            <person name="Alioto T."/>
            <person name="Alioto T."/>
            <person name="Gomez Garrido J."/>
        </authorList>
    </citation>
    <scope>NUCLEOTIDE SEQUENCE</scope>
    <source>
        <strain evidence="3">A484AB</strain>
    </source>
</reference>
<comment type="caution">
    <text evidence="3">The sequence shown here is derived from an EMBL/GenBank/DDBJ whole genome shotgun (WGS) entry which is preliminary data.</text>
</comment>
<feature type="region of interest" description="Disordered" evidence="1">
    <location>
        <begin position="1"/>
        <end position="25"/>
    </location>
</feature>
<feature type="domain" description="Helitron helicase-like" evidence="2">
    <location>
        <begin position="268"/>
        <end position="416"/>
    </location>
</feature>
<evidence type="ECO:0000259" key="2">
    <source>
        <dbReference type="Pfam" id="PF14214"/>
    </source>
</evidence>
<dbReference type="Pfam" id="PF14214">
    <property type="entry name" value="Helitron_like_N"/>
    <property type="match status" value="1"/>
</dbReference>
<keyword evidence="4" id="KW-1185">Reference proteome</keyword>
<dbReference type="Proteomes" id="UP001152795">
    <property type="component" value="Unassembled WGS sequence"/>
</dbReference>
<name>A0A7D9D6K2_PARCT</name>
<dbReference type="EMBL" id="CACRXK020000026">
    <property type="protein sequence ID" value="CAB3977025.1"/>
    <property type="molecule type" value="Genomic_DNA"/>
</dbReference>
<organism evidence="3 4">
    <name type="scientific">Paramuricea clavata</name>
    <name type="common">Red gorgonian</name>
    <name type="synonym">Violescent sea-whip</name>
    <dbReference type="NCBI Taxonomy" id="317549"/>
    <lineage>
        <taxon>Eukaryota</taxon>
        <taxon>Metazoa</taxon>
        <taxon>Cnidaria</taxon>
        <taxon>Anthozoa</taxon>
        <taxon>Octocorallia</taxon>
        <taxon>Malacalcyonacea</taxon>
        <taxon>Plexauridae</taxon>
        <taxon>Paramuricea</taxon>
    </lineage>
</organism>
<accession>A0A7D9D6K2</accession>
<evidence type="ECO:0000313" key="3">
    <source>
        <dbReference type="EMBL" id="CAB3977025.1"/>
    </source>
</evidence>
<feature type="compositionally biased region" description="Basic and acidic residues" evidence="1">
    <location>
        <begin position="16"/>
        <end position="25"/>
    </location>
</feature>
<dbReference type="AlphaFoldDB" id="A0A7D9D6K2"/>
<dbReference type="InterPro" id="IPR025476">
    <property type="entry name" value="Helitron_helicase-like"/>
</dbReference>
<protein>
    <recommendedName>
        <fullName evidence="2">Helitron helicase-like domain-containing protein</fullName>
    </recommendedName>
</protein>
<evidence type="ECO:0000256" key="1">
    <source>
        <dbReference type="SAM" id="MobiDB-lite"/>
    </source>
</evidence>
<evidence type="ECO:0000313" key="4">
    <source>
        <dbReference type="Proteomes" id="UP001152795"/>
    </source>
</evidence>